<feature type="domain" description="K Homology" evidence="6">
    <location>
        <begin position="1001"/>
        <end position="1107"/>
    </location>
</feature>
<feature type="domain" description="K Homology" evidence="6">
    <location>
        <begin position="373"/>
        <end position="460"/>
    </location>
</feature>
<name>A0A642UUM2_DIURU</name>
<dbReference type="InterPro" id="IPR004087">
    <property type="entry name" value="KH_dom"/>
</dbReference>
<feature type="domain" description="K Homology" evidence="6">
    <location>
        <begin position="772"/>
        <end position="845"/>
    </location>
</feature>
<dbReference type="OrthoDB" id="10027144at2759"/>
<proteinExistence type="predicted"/>
<dbReference type="VEuPathDB" id="FungiDB:DIURU_001332"/>
<dbReference type="Proteomes" id="UP000449547">
    <property type="component" value="Unassembled WGS sequence"/>
</dbReference>
<dbReference type="CDD" id="cd02394">
    <property type="entry name" value="KH-I_Vigilin_rpt6"/>
    <property type="match status" value="1"/>
</dbReference>
<dbReference type="PROSITE" id="PS50084">
    <property type="entry name" value="KH_TYPE_1"/>
    <property type="match status" value="7"/>
</dbReference>
<protein>
    <recommendedName>
        <fullName evidence="6">K Homology domain-containing protein</fullName>
    </recommendedName>
</protein>
<evidence type="ECO:0000256" key="1">
    <source>
        <dbReference type="ARBA" id="ARBA00022737"/>
    </source>
</evidence>
<evidence type="ECO:0000259" key="6">
    <source>
        <dbReference type="SMART" id="SM00322"/>
    </source>
</evidence>
<sequence>MSTPAEIIAARVNGTYVEKEEPAYIEPEQSRKAKSTPPPSISDDSAFPTLGGGKRSVASSAATSWGPQMKAPAVAPAPVKARPANGNTPKLSTIQDAFSLDVDDQIQVARPEFIRILTQIKTETQTSIESSISSSKRTFLISGKPENVKLAKRLVIRKLTKPVQIQFTVPAKLRSRIIGQGGKNLRPIVAQNQVKIDVANYEGDDDDEDDEDVFSKTIPIVIEGDAEGAKRAKAQILAIVTEETKNLAAKLAIDELVKPFAQFVLNPVVESYPDLDFSIPTHKQNSSRLSIVGDREQVLAAKEAAQRALDAFAPKITTTRVPIPQVKHQFLPIDQILDEDQVFIKLPGPEETDVQFIGEKSRIAAAQEKARKTTSQYKVEVLDMSRAHGGNLNHVKAVASLLSTNGRFNQIASEQNVKISVPSKRDLAKDISSIPIEIIAKNDQQDEVKRARSQIVATVNQITPAYCKHINDINSFLIPRVEAELAEASKSNNVKVIVLGDNVFLFANTDDSDDDFVDAEDIARQLDAVDAALSDLRKSQADLHTAVIDVPSADHEHVRGPRSTTLNSILSGVDNDVRVTMGAPHDDAISILGFKNDVEVIRKQIELAVADAKEHGNSYSTSVSIPSQVVSRFIGKQGANLNQLRDEFGIKIDVPERDDNSDKVDVELTGIKRNVEAAKQKVTQLAKKLADETISRIKIEQKYHRRMIGSNGIYINRLQDKYNVQINFPRASNGNATPDGVKADEVVIKGPSKGVAKAEEELLELYAFEKENGFTETLKIPGSAVARVIGKGGEVIRDISDGTGVEYKFKRDKEAEEASGYAELELTGSKSALKEAKAKIQEIIDEVENFVQESFDVDPKYHRDLIGPNGSVMRDILTRAGAGDMPRNRKYYQLLTIPNEGSGELSVTSAGDKEIVQKVMKIVKEIVAEREASVTEEYELPKEKHKLIVGPGGSIRHAIQDETGANIEIPRPNDPSSVLKLSGTPEKIAAAKAKIEELTKDDWNVEVPVPAKYHHLVSERGAVFKQLQNKLGVDVVHGPHTRKASNLSKTPIPAAPEEAFPTGDLSTQFVIVPAAAREDDDAVIPWRLKGSEEATAKAAEQIKARLALAEAADHEGWFYAQNPSVFSKIIGPGGSRVSDIRNQTGTFITIPRQSDKNGNLVYLVGTKDNLTKAQEAITKLV</sequence>
<feature type="domain" description="K Homology" evidence="6">
    <location>
        <begin position="100"/>
        <end position="160"/>
    </location>
</feature>
<organism evidence="7 8">
    <name type="scientific">Diutina rugosa</name>
    <name type="common">Yeast</name>
    <name type="synonym">Candida rugosa</name>
    <dbReference type="NCBI Taxonomy" id="5481"/>
    <lineage>
        <taxon>Eukaryota</taxon>
        <taxon>Fungi</taxon>
        <taxon>Dikarya</taxon>
        <taxon>Ascomycota</taxon>
        <taxon>Saccharomycotina</taxon>
        <taxon>Pichiomycetes</taxon>
        <taxon>Debaryomycetaceae</taxon>
        <taxon>Diutina</taxon>
    </lineage>
</organism>
<reference evidence="7 8" key="1">
    <citation type="submission" date="2019-07" db="EMBL/GenBank/DDBJ databases">
        <title>Genome assembly of two rare yeast pathogens: Diutina rugosa and Trichomonascus ciferrii.</title>
        <authorList>
            <person name="Mixao V."/>
            <person name="Saus E."/>
            <person name="Hansen A."/>
            <person name="Lass-Flor C."/>
            <person name="Gabaldon T."/>
        </authorList>
    </citation>
    <scope>NUCLEOTIDE SEQUENCE [LARGE SCALE GENOMIC DNA]</scope>
    <source>
        <strain evidence="7 8">CBS 613</strain>
    </source>
</reference>
<dbReference type="AlphaFoldDB" id="A0A642UUM2"/>
<dbReference type="GeneID" id="54779985"/>
<feature type="domain" description="K Homology" evidence="6">
    <location>
        <begin position="849"/>
        <end position="928"/>
    </location>
</feature>
<feature type="domain" description="K Homology" evidence="6">
    <location>
        <begin position="161"/>
        <end position="241"/>
    </location>
</feature>
<feature type="domain" description="K Homology" evidence="6">
    <location>
        <begin position="932"/>
        <end position="1000"/>
    </location>
</feature>
<feature type="domain" description="K Homology" evidence="6">
    <location>
        <begin position="617"/>
        <end position="687"/>
    </location>
</feature>
<feature type="coiled-coil region" evidence="4">
    <location>
        <begin position="826"/>
        <end position="853"/>
    </location>
</feature>
<dbReference type="OMA" id="WGPNMKP"/>
<feature type="compositionally biased region" description="Polar residues" evidence="5">
    <location>
        <begin position="57"/>
        <end position="66"/>
    </location>
</feature>
<evidence type="ECO:0000313" key="7">
    <source>
        <dbReference type="EMBL" id="KAA8905796.1"/>
    </source>
</evidence>
<feature type="domain" description="K Homology" evidence="6">
    <location>
        <begin position="542"/>
        <end position="610"/>
    </location>
</feature>
<dbReference type="InterPro" id="IPR004088">
    <property type="entry name" value="KH_dom_type_1"/>
</dbReference>
<dbReference type="Pfam" id="PF00013">
    <property type="entry name" value="KH_1"/>
    <property type="match status" value="6"/>
</dbReference>
<evidence type="ECO:0000256" key="3">
    <source>
        <dbReference type="PROSITE-ProRule" id="PRU00117"/>
    </source>
</evidence>
<keyword evidence="1" id="KW-0677">Repeat</keyword>
<feature type="compositionally biased region" description="Low complexity" evidence="5">
    <location>
        <begin position="70"/>
        <end position="84"/>
    </location>
</feature>
<keyword evidence="4" id="KW-0175">Coiled coil</keyword>
<dbReference type="Gene3D" id="3.30.1370.10">
    <property type="entry name" value="K Homology domain, type 1"/>
    <property type="match status" value="8"/>
</dbReference>
<dbReference type="RefSeq" id="XP_034013842.1">
    <property type="nucleotide sequence ID" value="XM_034153864.1"/>
</dbReference>
<evidence type="ECO:0000256" key="4">
    <source>
        <dbReference type="SAM" id="Coils"/>
    </source>
</evidence>
<dbReference type="PANTHER" id="PTHR10288">
    <property type="entry name" value="KH DOMAIN CONTAINING RNA BINDING PROTEIN"/>
    <property type="match status" value="1"/>
</dbReference>
<dbReference type="InterPro" id="IPR057778">
    <property type="entry name" value="KH_Vigilin_N"/>
</dbReference>
<comment type="caution">
    <text evidence="7">The sequence shown here is derived from an EMBL/GenBank/DDBJ whole genome shotgun (WGS) entry which is preliminary data.</text>
</comment>
<evidence type="ECO:0000256" key="5">
    <source>
        <dbReference type="SAM" id="MobiDB-lite"/>
    </source>
</evidence>
<dbReference type="EMBL" id="SWFT01000041">
    <property type="protein sequence ID" value="KAA8905796.1"/>
    <property type="molecule type" value="Genomic_DNA"/>
</dbReference>
<feature type="domain" description="K Homology" evidence="6">
    <location>
        <begin position="1113"/>
        <end position="1181"/>
    </location>
</feature>
<evidence type="ECO:0000256" key="2">
    <source>
        <dbReference type="ARBA" id="ARBA00022884"/>
    </source>
</evidence>
<dbReference type="SMART" id="SM00322">
    <property type="entry name" value="KH"/>
    <property type="match status" value="11"/>
</dbReference>
<dbReference type="SUPFAM" id="SSF54791">
    <property type="entry name" value="Eukaryotic type KH-domain (KH-domain type I)"/>
    <property type="match status" value="6"/>
</dbReference>
<feature type="region of interest" description="Disordered" evidence="5">
    <location>
        <begin position="19"/>
        <end position="90"/>
    </location>
</feature>
<gene>
    <name evidence="7" type="ORF">DIURU_001332</name>
</gene>
<feature type="domain" description="K Homology" evidence="6">
    <location>
        <begin position="691"/>
        <end position="767"/>
    </location>
</feature>
<dbReference type="Pfam" id="PF24668">
    <property type="entry name" value="KH_Vigilin"/>
    <property type="match status" value="1"/>
</dbReference>
<dbReference type="GO" id="GO:0003723">
    <property type="term" value="F:RNA binding"/>
    <property type="evidence" value="ECO:0007669"/>
    <property type="project" value="UniProtKB-UniRule"/>
</dbReference>
<accession>A0A642UUM2</accession>
<keyword evidence="8" id="KW-1185">Reference proteome</keyword>
<evidence type="ECO:0000313" key="8">
    <source>
        <dbReference type="Proteomes" id="UP000449547"/>
    </source>
</evidence>
<dbReference type="InterPro" id="IPR036612">
    <property type="entry name" value="KH_dom_type_1_sf"/>
</dbReference>
<keyword evidence="2 3" id="KW-0694">RNA-binding</keyword>